<dbReference type="Gene3D" id="2.60.450.10">
    <property type="entry name" value="Lipopolysaccharide (LPS) transport protein A like domain"/>
    <property type="match status" value="1"/>
</dbReference>
<keyword evidence="1 4" id="KW-0732">Signal</keyword>
<name>A0A8E4F0A6_9ENTR</name>
<evidence type="ECO:0000313" key="7">
    <source>
        <dbReference type="EMBL" id="CAD6507976.1"/>
    </source>
</evidence>
<dbReference type="Pfam" id="PF04453">
    <property type="entry name" value="LptD"/>
    <property type="match status" value="1"/>
</dbReference>
<dbReference type="GO" id="GO:1990351">
    <property type="term" value="C:transporter complex"/>
    <property type="evidence" value="ECO:0007669"/>
    <property type="project" value="TreeGrafter"/>
</dbReference>
<dbReference type="Proteomes" id="UP000683585">
    <property type="component" value="Chromosome"/>
</dbReference>
<proteinExistence type="inferred from homology"/>
<protein>
    <recommendedName>
        <fullName evidence="4">LPS-assembly protein LptD</fullName>
    </recommendedName>
</protein>
<evidence type="ECO:0000313" key="8">
    <source>
        <dbReference type="Proteomes" id="UP000683585"/>
    </source>
</evidence>
<comment type="caution">
    <text evidence="4">Lacks conserved residue(s) required for the propagation of feature annotation.</text>
</comment>
<dbReference type="Pfam" id="PF03968">
    <property type="entry name" value="LptD_N"/>
    <property type="match status" value="1"/>
</dbReference>
<dbReference type="GO" id="GO:0015920">
    <property type="term" value="P:lipopolysaccharide transport"/>
    <property type="evidence" value="ECO:0007669"/>
    <property type="project" value="InterPro"/>
</dbReference>
<dbReference type="EMBL" id="LR890047">
    <property type="protein sequence ID" value="CAD6507976.1"/>
    <property type="molecule type" value="Genomic_DNA"/>
</dbReference>
<dbReference type="InterPro" id="IPR005653">
    <property type="entry name" value="OstA-like_N"/>
</dbReference>
<gene>
    <name evidence="4 7" type="primary">lptD</name>
    <name evidence="7" type="ORF">PROFFT_A_01170</name>
</gene>
<feature type="domain" description="Organic solvent tolerance-like N-terminal" evidence="5">
    <location>
        <begin position="64"/>
        <end position="205"/>
    </location>
</feature>
<evidence type="ECO:0000256" key="4">
    <source>
        <dbReference type="HAMAP-Rule" id="MF_01411"/>
    </source>
</evidence>
<keyword evidence="2 4" id="KW-0472">Membrane</keyword>
<dbReference type="PANTHER" id="PTHR30189:SF1">
    <property type="entry name" value="LPS-ASSEMBLY PROTEIN LPTD"/>
    <property type="match status" value="1"/>
</dbReference>
<comment type="function">
    <text evidence="4">Together with LptE, is involved in the assembly of lipopolysaccharide (LPS) at the surface of the outer membrane.</text>
</comment>
<dbReference type="KEGG" id="ptf:PROFFT_A_01170"/>
<dbReference type="GO" id="GO:0043165">
    <property type="term" value="P:Gram-negative-bacterium-type cell outer membrane assembly"/>
    <property type="evidence" value="ECO:0007669"/>
    <property type="project" value="UniProtKB-UniRule"/>
</dbReference>
<dbReference type="InterPro" id="IPR050218">
    <property type="entry name" value="LptD"/>
</dbReference>
<dbReference type="AlphaFoldDB" id="A0A8E4F0A6"/>
<reference evidence="7" key="1">
    <citation type="submission" date="2020-10" db="EMBL/GenBank/DDBJ databases">
        <authorList>
            <person name="Szabo G."/>
        </authorList>
    </citation>
    <scope>NUCLEOTIDE SEQUENCE</scope>
    <source>
        <strain evidence="7">PROFFT</strain>
    </source>
</reference>
<evidence type="ECO:0000256" key="2">
    <source>
        <dbReference type="ARBA" id="ARBA00023136"/>
    </source>
</evidence>
<keyword evidence="3 4" id="KW-0998">Cell outer membrane</keyword>
<organism evidence="7 8">
    <name type="scientific">Candidatus Profftia tarda</name>
    <dbReference type="NCBI Taxonomy" id="1177216"/>
    <lineage>
        <taxon>Bacteria</taxon>
        <taxon>Pseudomonadati</taxon>
        <taxon>Pseudomonadota</taxon>
        <taxon>Gammaproteobacteria</taxon>
        <taxon>Enterobacterales</taxon>
        <taxon>Enterobacteriaceae</taxon>
        <taxon>Candidatus Profftia</taxon>
    </lineage>
</organism>
<evidence type="ECO:0000259" key="5">
    <source>
        <dbReference type="Pfam" id="PF03968"/>
    </source>
</evidence>
<keyword evidence="8" id="KW-1185">Reference proteome</keyword>
<feature type="domain" description="LptD C-terminal" evidence="6">
    <location>
        <begin position="326"/>
        <end position="716"/>
    </location>
</feature>
<comment type="subcellular location">
    <subcellularLocation>
        <location evidence="4">Cell outer membrane</location>
    </subcellularLocation>
</comment>
<evidence type="ECO:0000259" key="6">
    <source>
        <dbReference type="Pfam" id="PF04453"/>
    </source>
</evidence>
<dbReference type="GO" id="GO:0009279">
    <property type="term" value="C:cell outer membrane"/>
    <property type="evidence" value="ECO:0007669"/>
    <property type="project" value="UniProtKB-SubCell"/>
</dbReference>
<dbReference type="PANTHER" id="PTHR30189">
    <property type="entry name" value="LPS-ASSEMBLY PROTEIN"/>
    <property type="match status" value="1"/>
</dbReference>
<accession>A0A8E4F0A6</accession>
<dbReference type="HAMAP" id="MF_01411">
    <property type="entry name" value="LPS_assembly_LptD"/>
    <property type="match status" value="1"/>
</dbReference>
<evidence type="ECO:0000256" key="3">
    <source>
        <dbReference type="ARBA" id="ARBA00023237"/>
    </source>
</evidence>
<dbReference type="InterPro" id="IPR007543">
    <property type="entry name" value="LptD_C"/>
</dbReference>
<evidence type="ECO:0000256" key="1">
    <source>
        <dbReference type="ARBA" id="ARBA00022729"/>
    </source>
</evidence>
<comment type="subunit">
    <text evidence="4">Component of the lipopolysaccharide transport and assembly complex. Interacts with LptE and LptA.</text>
</comment>
<comment type="similarity">
    <text evidence="4">Belongs to the LptD family.</text>
</comment>
<dbReference type="NCBIfam" id="NF002997">
    <property type="entry name" value="PRK03761.1"/>
    <property type="match status" value="1"/>
</dbReference>
<sequence length="806" mass="92826">MILLIMEINKTIYKKNIPKLVAALFFLLLYNTSVLADLSEQCLNELPIHDKPLVSDNPSHLPIYVQADKININYPDNIVFSGNVRIDQGSLTLTADQVKLEQEFLEDKYNPVRTLTATGSVNYSDNNVQIKGSHSWSNLNNKNTKVWESTYQFLGRQGRGTTDIIQTCPRNRYAILENGTFTSCLPGDNSWSVSGAKIIQDHKEEVAEIWDAQFKIGPVPIFYSPYLRLPVGNKRRSGFLIPSSKYSSTGGLEVSLPWYWSIGSYIDATITPRYIVERGLQVQNELRYLSFVGAGLIEFDWLNNDKQYTNNKLEKNNINTHKEDNKKRWLFYWNHKGVMDHVWHFNVDYTKVSDPHYFNDVYSTHGSSADGYSTQKFFLGYANQNWSASLSTKQFQIFTDAGHSNSYLVEPQVDLNYQTNNLGPFQINLYAQTVKFKNKSINQIEANRYHFEPTVDINWHKSWIDLNTETKFMVTRYEQIIPKNYYINHPRAVHLSSSINRVIPEFKIDSKIILNRNTDWNSSCIQTLEPHVQYLYIPYRDQSNIGIYDSTLLQMDYTGLFRDRIYSGLDRIASANQISTGLTTRIYDDKLIERFNASLGQIYSFKHGPHGGGDSIFTDKDKKTGNLVWASDAYWKISDLWDIRDSLQYDTHFNNIALGDVSIECRNDAKTMIQLNYRYASPEYLIAIIPQYRSNDLYNQGISQVGAVGSFPATKKLALFGGCYYDTKAKQTVNTLVGLQYNTCCWSASMNYERKITSWDCGISEPTSKFDNKLSFNFRLNGFGNKYDIDANKILERGILPYQRFF</sequence>
<dbReference type="InterPro" id="IPR020889">
    <property type="entry name" value="LipoPS_assembly_LptD"/>
</dbReference>